<evidence type="ECO:0000313" key="5">
    <source>
        <dbReference type="Proteomes" id="UP000813461"/>
    </source>
</evidence>
<evidence type="ECO:0000259" key="3">
    <source>
        <dbReference type="Pfam" id="PF24181"/>
    </source>
</evidence>
<dbReference type="InterPro" id="IPR057567">
    <property type="entry name" value="TPR_TTI1_C"/>
</dbReference>
<dbReference type="PANTHER" id="PTHR18460">
    <property type="entry name" value="TEL2 INTERACTING PROTEIN 1 TTI1 FAMILY MEMBER"/>
    <property type="match status" value="1"/>
</dbReference>
<proteinExistence type="predicted"/>
<sequence>MERQKIFQSLKQPCIQVLQVTAGLAQKPELRKELVTALANLLSSLKTATSKPASLDSKLAEYAFVPISQVLRLSRQVPVHALELCLECISTLLRAGWGGGLEPALSGQLLILFTFLAKPSSAQSGITGTSEELQSLAFKCMAELLAEASRTTKGRDAITGTSNIPALGEAVLVMLDGLTDSKSNSTRLQSLLALKAVIDSIEDDDALASFLPRMVSSLTKVLTPASSNRPGFRVVEQSLLVLSALISRLLSDAKTKGLPQAAATSASSNSTKVARSTSWHHATASQIKIALANIFRLRNHDKTEVRLALLRLCLLIVRECRTSLSECTGMAIETAISLVGRGDNHDTAESELKTMLSVDNTLSDLLRESLHGWIVSLPRVMQSKDDHARRQIIHQISVTLRLFDQDPTLIDEKLADSLREGISAVLTDSKGLEELTDQQPTQAMVLSSSLAVDFQPLKLRLKGQDDIMNEFRHLIQELAKANSALTVLQALTRTVDMGTQESRLASFWVSVNLLKDVGSTNLAFDDFIDTGMPSMREELLDDLYAQSVTFLTQQAPGGHVSWQFYALALETIALQASRYKSEFRAELSEVLYPVLHYLGDANDTLREHALVCLNILSKECGYGNAGELVVANVDYIVNAVGLKLAIGDVSPQAPQVLLMMMRLCGPTLLPYLDDLVGSIFDALERYHGYPKLTELLFSVLKGMTEEGVKAPQLAITDGNKTEVNAHKREITMADVVEALRRLNEQAQKQKEEDENYANEPFPEKPWKEDSTPPSDSQNPQPDDQQVASETQTEDPPPPAPRTFSLLLKISQLTQHYLTTSSPSLRTSLLSLLGTTIPALAQHENSFLPLINTLWPVLVPRLHDPEAYVVSNALDIMALMCTHAGDFMRSRIEELWDVLKGLEKRTKTRGEHRGAKGSKGFNMASKPTAISSASLKGMQSIQTGLESVSLSSTAPTTYRPELYTSAPSRMIWTSLVKLFCAIARHVAIRDDMFDNMLIVLDPVLERENVRSAMEMYDEDAVWLRIYKKRRAVEGLGVTMGIGIKRPIGRPEWQFVVI</sequence>
<feature type="compositionally biased region" description="Basic and acidic residues" evidence="1">
    <location>
        <begin position="761"/>
        <end position="770"/>
    </location>
</feature>
<dbReference type="InterPro" id="IPR052587">
    <property type="entry name" value="TELO2-interacting_protein_1"/>
</dbReference>
<dbReference type="InterPro" id="IPR011989">
    <property type="entry name" value="ARM-like"/>
</dbReference>
<dbReference type="SUPFAM" id="SSF48371">
    <property type="entry name" value="ARM repeat"/>
    <property type="match status" value="1"/>
</dbReference>
<keyword evidence="5" id="KW-1185">Reference proteome</keyword>
<dbReference type="Gene3D" id="1.25.10.10">
    <property type="entry name" value="Leucine-rich Repeat Variant"/>
    <property type="match status" value="3"/>
</dbReference>
<comment type="caution">
    <text evidence="4">The sequence shown here is derived from an EMBL/GenBank/DDBJ whole genome shotgun (WGS) entry which is preliminary data.</text>
</comment>
<dbReference type="Proteomes" id="UP000813461">
    <property type="component" value="Unassembled WGS sequence"/>
</dbReference>
<dbReference type="InterPro" id="IPR057566">
    <property type="entry name" value="TPR_TTI1_N"/>
</dbReference>
<reference evidence="4" key="1">
    <citation type="journal article" date="2021" name="Nat. Commun.">
        <title>Genetic determinants of endophytism in the Arabidopsis root mycobiome.</title>
        <authorList>
            <person name="Mesny F."/>
            <person name="Miyauchi S."/>
            <person name="Thiergart T."/>
            <person name="Pickel B."/>
            <person name="Atanasova L."/>
            <person name="Karlsson M."/>
            <person name="Huettel B."/>
            <person name="Barry K.W."/>
            <person name="Haridas S."/>
            <person name="Chen C."/>
            <person name="Bauer D."/>
            <person name="Andreopoulos W."/>
            <person name="Pangilinan J."/>
            <person name="LaButti K."/>
            <person name="Riley R."/>
            <person name="Lipzen A."/>
            <person name="Clum A."/>
            <person name="Drula E."/>
            <person name="Henrissat B."/>
            <person name="Kohler A."/>
            <person name="Grigoriev I.V."/>
            <person name="Martin F.M."/>
            <person name="Hacquard S."/>
        </authorList>
    </citation>
    <scope>NUCLEOTIDE SEQUENCE</scope>
    <source>
        <strain evidence="4">MPI-SDFR-AT-0120</strain>
    </source>
</reference>
<dbReference type="PANTHER" id="PTHR18460:SF3">
    <property type="entry name" value="TELO2-INTERACTING PROTEIN 1 HOMOLOG"/>
    <property type="match status" value="1"/>
</dbReference>
<evidence type="ECO:0000256" key="1">
    <source>
        <dbReference type="SAM" id="MobiDB-lite"/>
    </source>
</evidence>
<feature type="domain" description="TTI1 C-terminal TPR" evidence="3">
    <location>
        <begin position="725"/>
        <end position="893"/>
    </location>
</feature>
<dbReference type="OrthoDB" id="49511at2759"/>
<protein>
    <submittedName>
        <fullName evidence="4">HEAT repeat protein-like protein</fullName>
    </submittedName>
</protein>
<feature type="compositionally biased region" description="Low complexity" evidence="1">
    <location>
        <begin position="771"/>
        <end position="785"/>
    </location>
</feature>
<dbReference type="GO" id="GO:0005737">
    <property type="term" value="C:cytoplasm"/>
    <property type="evidence" value="ECO:0007669"/>
    <property type="project" value="TreeGrafter"/>
</dbReference>
<dbReference type="EMBL" id="JAGMVJ010000019">
    <property type="protein sequence ID" value="KAH7076177.1"/>
    <property type="molecule type" value="Genomic_DNA"/>
</dbReference>
<evidence type="ECO:0000259" key="2">
    <source>
        <dbReference type="Pfam" id="PF24173"/>
    </source>
</evidence>
<name>A0A8K0QWW8_9PLEO</name>
<dbReference type="InterPro" id="IPR016024">
    <property type="entry name" value="ARM-type_fold"/>
</dbReference>
<dbReference type="Pfam" id="PF24181">
    <property type="entry name" value="TPR_TTI1_C"/>
    <property type="match status" value="1"/>
</dbReference>
<dbReference type="Pfam" id="PF21547">
    <property type="entry name" value="TTI1"/>
    <property type="match status" value="1"/>
</dbReference>
<dbReference type="Pfam" id="PF24173">
    <property type="entry name" value="TPR_TTI1_N"/>
    <property type="match status" value="1"/>
</dbReference>
<dbReference type="InterPro" id="IPR049362">
    <property type="entry name" value="TTI1_rpt"/>
</dbReference>
<gene>
    <name evidence="4" type="ORF">FB567DRAFT_504145</name>
</gene>
<organism evidence="4 5">
    <name type="scientific">Paraphoma chrysanthemicola</name>
    <dbReference type="NCBI Taxonomy" id="798071"/>
    <lineage>
        <taxon>Eukaryota</taxon>
        <taxon>Fungi</taxon>
        <taxon>Dikarya</taxon>
        <taxon>Ascomycota</taxon>
        <taxon>Pezizomycotina</taxon>
        <taxon>Dothideomycetes</taxon>
        <taxon>Pleosporomycetidae</taxon>
        <taxon>Pleosporales</taxon>
        <taxon>Pleosporineae</taxon>
        <taxon>Phaeosphaeriaceae</taxon>
        <taxon>Paraphoma</taxon>
    </lineage>
</organism>
<feature type="domain" description="TTI1 N-terminal TPR" evidence="2">
    <location>
        <begin position="7"/>
        <end position="340"/>
    </location>
</feature>
<evidence type="ECO:0000313" key="4">
    <source>
        <dbReference type="EMBL" id="KAH7076177.1"/>
    </source>
</evidence>
<dbReference type="AlphaFoldDB" id="A0A8K0QWW8"/>
<accession>A0A8K0QWW8</accession>
<feature type="region of interest" description="Disordered" evidence="1">
    <location>
        <begin position="746"/>
        <end position="802"/>
    </location>
</feature>